<dbReference type="AlphaFoldDB" id="A0ABD5UCS0"/>
<evidence type="ECO:0000256" key="5">
    <source>
        <dbReference type="ARBA" id="ARBA00023004"/>
    </source>
</evidence>
<reference evidence="9 10" key="1">
    <citation type="journal article" date="2019" name="Int. J. Syst. Evol. Microbiol.">
        <title>The Global Catalogue of Microorganisms (GCM) 10K type strain sequencing project: providing services to taxonomists for standard genome sequencing and annotation.</title>
        <authorList>
            <consortium name="The Broad Institute Genomics Platform"/>
            <consortium name="The Broad Institute Genome Sequencing Center for Infectious Disease"/>
            <person name="Wu L."/>
            <person name="Ma J."/>
        </authorList>
    </citation>
    <scope>NUCLEOTIDE SEQUENCE [LARGE SCALE GENOMIC DNA]</scope>
    <source>
        <strain evidence="9 10">PSRA2</strain>
    </source>
</reference>
<dbReference type="GO" id="GO:1990077">
    <property type="term" value="C:primosome complex"/>
    <property type="evidence" value="ECO:0007669"/>
    <property type="project" value="UniProtKB-KW"/>
</dbReference>
<name>A0ABD5UCS0_9EURY</name>
<evidence type="ECO:0000256" key="4">
    <source>
        <dbReference type="ARBA" id="ARBA00022723"/>
    </source>
</evidence>
<evidence type="ECO:0000256" key="1">
    <source>
        <dbReference type="ARBA" id="ARBA00022485"/>
    </source>
</evidence>
<keyword evidence="2 7" id="KW-0639">Primosome</keyword>
<dbReference type="Proteomes" id="UP001596406">
    <property type="component" value="Unassembled WGS sequence"/>
</dbReference>
<evidence type="ECO:0000256" key="3">
    <source>
        <dbReference type="ARBA" id="ARBA00022705"/>
    </source>
</evidence>
<dbReference type="GO" id="GO:0046872">
    <property type="term" value="F:metal ion binding"/>
    <property type="evidence" value="ECO:0007669"/>
    <property type="project" value="UniProtKB-KW"/>
</dbReference>
<keyword evidence="10" id="KW-1185">Reference proteome</keyword>
<comment type="cofactor">
    <cofactor evidence="7">
        <name>[4Fe-4S] cluster</name>
        <dbReference type="ChEBI" id="CHEBI:49883"/>
    </cofactor>
    <text evidence="7">Binds 1 [4Fe-4S] cluster.</text>
</comment>
<sequence length="326" mass="34978">MDASHARYPFLDAAREAVGAAGVDLLSLVQEDHPAVDRGRERVERALVAGTVETDRRVTPRVEVLSYPVARVLVSLLEVPGAVEKYAAAEAATAYERLSEEFSGTRPGGATLALPDLLGEFGLDDEVREAADGYRVRVGTYLRLAPGGEGWALVRRDLASGTVGVTRAELHELLRRAVEERVAAGLPLDVPDPIASALDSTARDVERALSSRNYPRSFDADPTSEAFPPCIEHLLAAARDDDDLPAHSTFALVSFLARVGMSDEEIRALTGRDGEAFGYALERLASEGGTYAPPSCATMQALGDCVNPDDLCATISHPLEYYAEEL</sequence>
<evidence type="ECO:0000256" key="2">
    <source>
        <dbReference type="ARBA" id="ARBA00022515"/>
    </source>
</evidence>
<keyword evidence="6 7" id="KW-0411">Iron-sulfur</keyword>
<feature type="binding site" evidence="7">
    <location>
        <position position="305"/>
    </location>
    <ligand>
        <name>[4Fe-4S] cluster</name>
        <dbReference type="ChEBI" id="CHEBI:49883"/>
    </ligand>
</feature>
<dbReference type="GO" id="GO:0006269">
    <property type="term" value="P:DNA replication, synthesis of primer"/>
    <property type="evidence" value="ECO:0007669"/>
    <property type="project" value="UniProtKB-UniRule"/>
</dbReference>
<keyword evidence="5 7" id="KW-0408">Iron</keyword>
<dbReference type="SUPFAM" id="SSF140914">
    <property type="entry name" value="PriB N-terminal domain-like"/>
    <property type="match status" value="1"/>
</dbReference>
<evidence type="ECO:0000256" key="7">
    <source>
        <dbReference type="HAMAP-Rule" id="MF_00701"/>
    </source>
</evidence>
<dbReference type="Pfam" id="PF26466">
    <property type="entry name" value="DNA_primase_lrg_N"/>
    <property type="match status" value="1"/>
</dbReference>
<comment type="caution">
    <text evidence="9">The sequence shown here is derived from an EMBL/GenBank/DDBJ whole genome shotgun (WGS) entry which is preliminary data.</text>
</comment>
<gene>
    <name evidence="7" type="primary">priL</name>
    <name evidence="9" type="ORF">ACFQHK_11430</name>
</gene>
<comment type="subunit">
    <text evidence="7">Heterodimer of a small subunit (PriS) and a large subunit (PriL).</text>
</comment>
<dbReference type="RefSeq" id="WP_304448786.1">
    <property type="nucleotide sequence ID" value="NZ_JARRAH010000001.1"/>
</dbReference>
<dbReference type="Pfam" id="PF04104">
    <property type="entry name" value="DNA_primase_lrg"/>
    <property type="match status" value="1"/>
</dbReference>
<proteinExistence type="inferred from homology"/>
<keyword evidence="1 7" id="KW-0004">4Fe-4S</keyword>
<feature type="binding site" evidence="7">
    <location>
        <position position="296"/>
    </location>
    <ligand>
        <name>[4Fe-4S] cluster</name>
        <dbReference type="ChEBI" id="CHEBI:49883"/>
    </ligand>
</feature>
<evidence type="ECO:0000256" key="6">
    <source>
        <dbReference type="ARBA" id="ARBA00023014"/>
    </source>
</evidence>
<feature type="domain" description="DNA primase large subunit C-terminal" evidence="8">
    <location>
        <begin position="224"/>
        <end position="313"/>
    </location>
</feature>
<evidence type="ECO:0000313" key="10">
    <source>
        <dbReference type="Proteomes" id="UP001596406"/>
    </source>
</evidence>
<feature type="binding site" evidence="7">
    <location>
        <position position="312"/>
    </location>
    <ligand>
        <name>[4Fe-4S] cluster</name>
        <dbReference type="ChEBI" id="CHEBI:49883"/>
    </ligand>
</feature>
<dbReference type="HAMAP" id="MF_00701">
    <property type="entry name" value="DNA_primase_lrg_arc"/>
    <property type="match status" value="1"/>
</dbReference>
<dbReference type="GO" id="GO:0051539">
    <property type="term" value="F:4 iron, 4 sulfur cluster binding"/>
    <property type="evidence" value="ECO:0007669"/>
    <property type="project" value="UniProtKB-UniRule"/>
</dbReference>
<dbReference type="EMBL" id="JBHSXM010000001">
    <property type="protein sequence ID" value="MFC6837116.1"/>
    <property type="molecule type" value="Genomic_DNA"/>
</dbReference>
<keyword evidence="3 7" id="KW-0235">DNA replication</keyword>
<dbReference type="InterPro" id="IPR058560">
    <property type="entry name" value="DNA_primase_C"/>
</dbReference>
<protein>
    <recommendedName>
        <fullName evidence="7">DNA primase large subunit PriL</fullName>
    </recommendedName>
</protein>
<comment type="function">
    <text evidence="7">Regulatory subunit of DNA primase, an RNA polymerase that catalyzes the synthesis of short RNA molecules used as primers for DNA polymerase during DNA replication. Stabilizes and modulates the activity of the small subunit, increasing the rate of DNA synthesis, and conferring RNA synthesis capability. The DNA polymerase activity may enable DNA primase to also catalyze primer extension after primer synthesis. May also play a role in DNA repair.</text>
</comment>
<evidence type="ECO:0000259" key="8">
    <source>
        <dbReference type="Pfam" id="PF04104"/>
    </source>
</evidence>
<feature type="binding site" evidence="7">
    <location>
        <position position="230"/>
    </location>
    <ligand>
        <name>[4Fe-4S] cluster</name>
        <dbReference type="ChEBI" id="CHEBI:49883"/>
    </ligand>
</feature>
<dbReference type="CDD" id="cd06560">
    <property type="entry name" value="PriL"/>
    <property type="match status" value="1"/>
</dbReference>
<dbReference type="InterPro" id="IPR023642">
    <property type="entry name" value="DNA_primase_lsu_PriL"/>
</dbReference>
<evidence type="ECO:0000313" key="9">
    <source>
        <dbReference type="EMBL" id="MFC6837116.1"/>
    </source>
</evidence>
<keyword evidence="4 7" id="KW-0479">Metal-binding</keyword>
<accession>A0ABD5UCS0</accession>
<organism evidence="9 10">
    <name type="scientific">Halomarina ordinaria</name>
    <dbReference type="NCBI Taxonomy" id="3033939"/>
    <lineage>
        <taxon>Archaea</taxon>
        <taxon>Methanobacteriati</taxon>
        <taxon>Methanobacteriota</taxon>
        <taxon>Stenosarchaea group</taxon>
        <taxon>Halobacteria</taxon>
        <taxon>Halobacteriales</taxon>
        <taxon>Natronomonadaceae</taxon>
        <taxon>Halomarina</taxon>
    </lineage>
</organism>
<comment type="similarity">
    <text evidence="7">Belongs to the eukaryotic-type primase large subunit family.</text>
</comment>